<evidence type="ECO:0000256" key="7">
    <source>
        <dbReference type="RuleBase" id="RU367016"/>
    </source>
</evidence>
<comment type="similarity">
    <text evidence="2 7">Belongs to the DedA family.</text>
</comment>
<dbReference type="EMBL" id="LXEV01000023">
    <property type="protein sequence ID" value="OAT46638.1"/>
    <property type="molecule type" value="Genomic_DNA"/>
</dbReference>
<evidence type="ECO:0000259" key="8">
    <source>
        <dbReference type="Pfam" id="PF09335"/>
    </source>
</evidence>
<comment type="subcellular location">
    <subcellularLocation>
        <location evidence="1 7">Cell membrane</location>
        <topology evidence="1 7">Multi-pass membrane protein</topology>
    </subcellularLocation>
</comment>
<evidence type="ECO:0000313" key="10">
    <source>
        <dbReference type="Proteomes" id="UP000078250"/>
    </source>
</evidence>
<evidence type="ECO:0000256" key="2">
    <source>
        <dbReference type="ARBA" id="ARBA00010792"/>
    </source>
</evidence>
<name>A0AAJ3HS23_PROHU</name>
<dbReference type="RefSeq" id="WP_064720076.1">
    <property type="nucleotide sequence ID" value="NZ_LXEV01000023.1"/>
</dbReference>
<feature type="transmembrane region" description="Helical" evidence="7">
    <location>
        <begin position="112"/>
        <end position="129"/>
    </location>
</feature>
<keyword evidence="6 7" id="KW-0472">Membrane</keyword>
<keyword evidence="10" id="KW-1185">Reference proteome</keyword>
<dbReference type="Proteomes" id="UP000078250">
    <property type="component" value="Unassembled WGS sequence"/>
</dbReference>
<feature type="domain" description="VTT" evidence="8">
    <location>
        <begin position="54"/>
        <end position="161"/>
    </location>
</feature>
<organism evidence="9 10">
    <name type="scientific">Proteus hauseri ATCC 700826</name>
    <dbReference type="NCBI Taxonomy" id="1354271"/>
    <lineage>
        <taxon>Bacteria</taxon>
        <taxon>Pseudomonadati</taxon>
        <taxon>Pseudomonadota</taxon>
        <taxon>Gammaproteobacteria</taxon>
        <taxon>Enterobacterales</taxon>
        <taxon>Morganellaceae</taxon>
        <taxon>Proteus</taxon>
    </lineage>
</organism>
<keyword evidence="4 7" id="KW-0812">Transmembrane</keyword>
<feature type="transmembrane region" description="Helical" evidence="7">
    <location>
        <begin position="141"/>
        <end position="166"/>
    </location>
</feature>
<feature type="transmembrane region" description="Helical" evidence="7">
    <location>
        <begin position="6"/>
        <end position="26"/>
    </location>
</feature>
<evidence type="ECO:0000256" key="6">
    <source>
        <dbReference type="ARBA" id="ARBA00023136"/>
    </source>
</evidence>
<protein>
    <recommendedName>
        <fullName evidence="8">VTT domain-containing protein</fullName>
    </recommendedName>
</protein>
<dbReference type="Pfam" id="PF09335">
    <property type="entry name" value="VTT_dom"/>
    <property type="match status" value="1"/>
</dbReference>
<keyword evidence="3 7" id="KW-1003">Cell membrane</keyword>
<comment type="caution">
    <text evidence="9">The sequence shown here is derived from an EMBL/GenBank/DDBJ whole genome shotgun (WGS) entry which is preliminary data.</text>
</comment>
<dbReference type="InterPro" id="IPR032816">
    <property type="entry name" value="VTT_dom"/>
</dbReference>
<reference evidence="9 10" key="1">
    <citation type="submission" date="2016-04" db="EMBL/GenBank/DDBJ databases">
        <title>ATOL: Assembling a taxonomically balanced genome-scale reconstruction of the evolutionary history of the Enterobacteriaceae.</title>
        <authorList>
            <person name="Plunkett G.III."/>
            <person name="Neeno-Eckwall E.C."/>
            <person name="Glasner J.D."/>
            <person name="Perna N.T."/>
        </authorList>
    </citation>
    <scope>NUCLEOTIDE SEQUENCE [LARGE SCALE GENOMIC DNA]</scope>
    <source>
        <strain evidence="9 10">ATCC 700826</strain>
    </source>
</reference>
<dbReference type="AlphaFoldDB" id="A0AAJ3HS23"/>
<proteinExistence type="inferred from homology"/>
<feature type="transmembrane region" description="Helical" evidence="7">
    <location>
        <begin position="38"/>
        <end position="57"/>
    </location>
</feature>
<keyword evidence="5 7" id="KW-1133">Transmembrane helix</keyword>
<dbReference type="GO" id="GO:0005886">
    <property type="term" value="C:plasma membrane"/>
    <property type="evidence" value="ECO:0007669"/>
    <property type="project" value="UniProtKB-SubCell"/>
</dbReference>
<dbReference type="PANTHER" id="PTHR30353:SF15">
    <property type="entry name" value="INNER MEMBRANE PROTEIN YABI"/>
    <property type="match status" value="1"/>
</dbReference>
<evidence type="ECO:0000256" key="4">
    <source>
        <dbReference type="ARBA" id="ARBA00022692"/>
    </source>
</evidence>
<accession>A0AAJ3HS23</accession>
<evidence type="ECO:0000313" key="9">
    <source>
        <dbReference type="EMBL" id="OAT46638.1"/>
    </source>
</evidence>
<dbReference type="PANTHER" id="PTHR30353">
    <property type="entry name" value="INNER MEMBRANE PROTEIN DEDA-RELATED"/>
    <property type="match status" value="1"/>
</dbReference>
<evidence type="ECO:0000256" key="3">
    <source>
        <dbReference type="ARBA" id="ARBA00022475"/>
    </source>
</evidence>
<sequence length="170" mass="18904">MEVFNFIIDSLNHLSPITLFISITLLTAGKSTIGISSLLPPASLMLLLIFSLCLPTYSPIFLWLAAGCGALLGSIMSYELGRFIYRFPRLEKRVSRYQSKINRLQQLLKSKTYCIVFISRFLAVLRYLTPFSAGLLKLPAYGIYITSAISALVWSALFVLIATGVLNITL</sequence>
<evidence type="ECO:0000256" key="5">
    <source>
        <dbReference type="ARBA" id="ARBA00022989"/>
    </source>
</evidence>
<dbReference type="InterPro" id="IPR032818">
    <property type="entry name" value="DedA-like"/>
</dbReference>
<gene>
    <name evidence="9" type="ORF">M997_2120</name>
</gene>
<evidence type="ECO:0000256" key="1">
    <source>
        <dbReference type="ARBA" id="ARBA00004651"/>
    </source>
</evidence>